<organism evidence="1">
    <name type="scientific">Arundo donax</name>
    <name type="common">Giant reed</name>
    <name type="synonym">Donax arundinaceus</name>
    <dbReference type="NCBI Taxonomy" id="35708"/>
    <lineage>
        <taxon>Eukaryota</taxon>
        <taxon>Viridiplantae</taxon>
        <taxon>Streptophyta</taxon>
        <taxon>Embryophyta</taxon>
        <taxon>Tracheophyta</taxon>
        <taxon>Spermatophyta</taxon>
        <taxon>Magnoliopsida</taxon>
        <taxon>Liliopsida</taxon>
        <taxon>Poales</taxon>
        <taxon>Poaceae</taxon>
        <taxon>PACMAD clade</taxon>
        <taxon>Arundinoideae</taxon>
        <taxon>Arundineae</taxon>
        <taxon>Arundo</taxon>
    </lineage>
</organism>
<dbReference type="AlphaFoldDB" id="A0A0A9CPM2"/>
<reference evidence="1" key="2">
    <citation type="journal article" date="2015" name="Data Brief">
        <title>Shoot transcriptome of the giant reed, Arundo donax.</title>
        <authorList>
            <person name="Barrero R.A."/>
            <person name="Guerrero F.D."/>
            <person name="Moolhuijzen P."/>
            <person name="Goolsby J.A."/>
            <person name="Tidwell J."/>
            <person name="Bellgard S.E."/>
            <person name="Bellgard M.I."/>
        </authorList>
    </citation>
    <scope>NUCLEOTIDE SEQUENCE</scope>
    <source>
        <tissue evidence="1">Shoot tissue taken approximately 20 cm above the soil surface</tissue>
    </source>
</reference>
<name>A0A0A9CPM2_ARUDO</name>
<protein>
    <submittedName>
        <fullName evidence="1">Uncharacterized protein</fullName>
    </submittedName>
</protein>
<accession>A0A0A9CPM2</accession>
<dbReference type="EMBL" id="GBRH01222550">
    <property type="protein sequence ID" value="JAD75345.1"/>
    <property type="molecule type" value="Transcribed_RNA"/>
</dbReference>
<sequence length="56" mass="5916">MCADAPSGRSLCIHGSSCQVNISCPQGLAVAELLSIAGVQSFVMPSIWFHLIELAR</sequence>
<proteinExistence type="predicted"/>
<reference evidence="1" key="1">
    <citation type="submission" date="2014-09" db="EMBL/GenBank/DDBJ databases">
        <authorList>
            <person name="Magalhaes I.L.F."/>
            <person name="Oliveira U."/>
            <person name="Santos F.R."/>
            <person name="Vidigal T.H.D.A."/>
            <person name="Brescovit A.D."/>
            <person name="Santos A.J."/>
        </authorList>
    </citation>
    <scope>NUCLEOTIDE SEQUENCE</scope>
    <source>
        <tissue evidence="1">Shoot tissue taken approximately 20 cm above the soil surface</tissue>
    </source>
</reference>
<evidence type="ECO:0000313" key="1">
    <source>
        <dbReference type="EMBL" id="JAD75345.1"/>
    </source>
</evidence>